<gene>
    <name evidence="1" type="ORF">ADIARSV_0391</name>
</gene>
<dbReference type="EMBL" id="AQPN01000012">
    <property type="protein sequence ID" value="EOR96488.1"/>
    <property type="molecule type" value="Genomic_DNA"/>
</dbReference>
<reference evidence="1 2" key="1">
    <citation type="journal article" date="2013" name="Genome Announc.">
        <title>Draft Genome Sequence of Arcticibacter svalbardensis Strain MN12-7T, a Member of the Family Sphingobacteriaceae Isolated from an Arctic Soil Sample.</title>
        <authorList>
            <person name="Shivaji S."/>
            <person name="Ara S."/>
            <person name="Prasad S."/>
            <person name="Manasa B.P."/>
            <person name="Begum Z."/>
            <person name="Singh A."/>
            <person name="Kumar Pinnaka A."/>
        </authorList>
    </citation>
    <scope>NUCLEOTIDE SEQUENCE [LARGE SCALE GENOMIC DNA]</scope>
    <source>
        <strain evidence="1 2">MN12-7</strain>
    </source>
</reference>
<sequence>MISNFVIKIDLPFIKKNHHIGVLFKWTFFQIYRSLIDFSI</sequence>
<protein>
    <submittedName>
        <fullName evidence="1">Uncharacterized protein</fullName>
    </submittedName>
</protein>
<accession>R9GXU1</accession>
<organism evidence="1 2">
    <name type="scientific">Arcticibacter svalbardensis MN12-7</name>
    <dbReference type="NCBI Taxonomy" id="1150600"/>
    <lineage>
        <taxon>Bacteria</taxon>
        <taxon>Pseudomonadati</taxon>
        <taxon>Bacteroidota</taxon>
        <taxon>Sphingobacteriia</taxon>
        <taxon>Sphingobacteriales</taxon>
        <taxon>Sphingobacteriaceae</taxon>
        <taxon>Arcticibacter</taxon>
    </lineage>
</organism>
<keyword evidence="2" id="KW-1185">Reference proteome</keyword>
<proteinExistence type="predicted"/>
<name>R9GXU1_9SPHI</name>
<dbReference type="AlphaFoldDB" id="R9GXU1"/>
<evidence type="ECO:0000313" key="1">
    <source>
        <dbReference type="EMBL" id="EOR96488.1"/>
    </source>
</evidence>
<evidence type="ECO:0000313" key="2">
    <source>
        <dbReference type="Proteomes" id="UP000014174"/>
    </source>
</evidence>
<comment type="caution">
    <text evidence="1">The sequence shown here is derived from an EMBL/GenBank/DDBJ whole genome shotgun (WGS) entry which is preliminary data.</text>
</comment>
<dbReference type="Proteomes" id="UP000014174">
    <property type="component" value="Unassembled WGS sequence"/>
</dbReference>